<dbReference type="PROSITE" id="PS00028">
    <property type="entry name" value="ZINC_FINGER_C2H2_1"/>
    <property type="match status" value="1"/>
</dbReference>
<gene>
    <name evidence="4" type="ORF">PHJA_001804900</name>
</gene>
<dbReference type="OrthoDB" id="6077919at2759"/>
<dbReference type="PANTHER" id="PTHR47591:SF13">
    <property type="entry name" value="OS02G0293900 PROTEIN"/>
    <property type="match status" value="1"/>
</dbReference>
<dbReference type="GO" id="GO:0008270">
    <property type="term" value="F:zinc ion binding"/>
    <property type="evidence" value="ECO:0007669"/>
    <property type="project" value="UniProtKB-KW"/>
</dbReference>
<dbReference type="SUPFAM" id="SSF57667">
    <property type="entry name" value="beta-beta-alpha zinc fingers"/>
    <property type="match status" value="1"/>
</dbReference>
<keyword evidence="1" id="KW-0862">Zinc</keyword>
<evidence type="ECO:0000256" key="1">
    <source>
        <dbReference type="PROSITE-ProRule" id="PRU00042"/>
    </source>
</evidence>
<sequence>MGLPGISAFAPYTRSRLVTPAQPQPQPQPSHQGSSSRSTGFGVGAGTPGFPGFQGVQGVAVVGGSGGVALRMGGAGSPASRKRSLDQGGGSGDPGEGADRIHCSICNKEFMSAKALFGHMRSHPGRGWRGAHPPPTFSADEEFADLRPLFQPPAPVRHLPLSLSGTCSPAAGVVEGGAADDPDEARAAEEGWCKRWRRRWWPIHPGLKQLIKSPGCCLFNIFSCCVFERFERFGYVCFSAFEHSLNCVMYLCIDIVYYYKLIRL</sequence>
<evidence type="ECO:0000313" key="5">
    <source>
        <dbReference type="Proteomes" id="UP000653305"/>
    </source>
</evidence>
<dbReference type="SMART" id="SM00355">
    <property type="entry name" value="ZnF_C2H2"/>
    <property type="match status" value="1"/>
</dbReference>
<keyword evidence="1" id="KW-0479">Metal-binding</keyword>
<dbReference type="PROSITE" id="PS50157">
    <property type="entry name" value="ZINC_FINGER_C2H2_2"/>
    <property type="match status" value="1"/>
</dbReference>
<evidence type="ECO:0000313" key="4">
    <source>
        <dbReference type="EMBL" id="GFP96608.1"/>
    </source>
</evidence>
<organism evidence="4 5">
    <name type="scientific">Phtheirospermum japonicum</name>
    <dbReference type="NCBI Taxonomy" id="374723"/>
    <lineage>
        <taxon>Eukaryota</taxon>
        <taxon>Viridiplantae</taxon>
        <taxon>Streptophyta</taxon>
        <taxon>Embryophyta</taxon>
        <taxon>Tracheophyta</taxon>
        <taxon>Spermatophyta</taxon>
        <taxon>Magnoliopsida</taxon>
        <taxon>eudicotyledons</taxon>
        <taxon>Gunneridae</taxon>
        <taxon>Pentapetalae</taxon>
        <taxon>asterids</taxon>
        <taxon>lamiids</taxon>
        <taxon>Lamiales</taxon>
        <taxon>Orobanchaceae</taxon>
        <taxon>Orobanchaceae incertae sedis</taxon>
        <taxon>Phtheirospermum</taxon>
    </lineage>
</organism>
<dbReference type="InterPro" id="IPR036236">
    <property type="entry name" value="Znf_C2H2_sf"/>
</dbReference>
<dbReference type="AlphaFoldDB" id="A0A830CHK9"/>
<feature type="region of interest" description="Disordered" evidence="2">
    <location>
        <begin position="1"/>
        <end position="49"/>
    </location>
</feature>
<dbReference type="EMBL" id="BMAC01000448">
    <property type="protein sequence ID" value="GFP96608.1"/>
    <property type="molecule type" value="Genomic_DNA"/>
</dbReference>
<dbReference type="InterPro" id="IPR013087">
    <property type="entry name" value="Znf_C2H2_type"/>
</dbReference>
<evidence type="ECO:0000259" key="3">
    <source>
        <dbReference type="PROSITE" id="PS50157"/>
    </source>
</evidence>
<reference evidence="4" key="1">
    <citation type="submission" date="2020-07" db="EMBL/GenBank/DDBJ databases">
        <title>Ethylene signaling mediates host invasion by parasitic plants.</title>
        <authorList>
            <person name="Yoshida S."/>
        </authorList>
    </citation>
    <scope>NUCLEOTIDE SEQUENCE</scope>
    <source>
        <strain evidence="4">Okayama</strain>
    </source>
</reference>
<proteinExistence type="predicted"/>
<feature type="region of interest" description="Disordered" evidence="2">
    <location>
        <begin position="72"/>
        <end position="98"/>
    </location>
</feature>
<protein>
    <submittedName>
        <fullName evidence="4">Zinc finger protein zat2</fullName>
    </submittedName>
</protein>
<feature type="domain" description="C2H2-type" evidence="3">
    <location>
        <begin position="101"/>
        <end position="128"/>
    </location>
</feature>
<comment type="caution">
    <text evidence="4">The sequence shown here is derived from an EMBL/GenBank/DDBJ whole genome shotgun (WGS) entry which is preliminary data.</text>
</comment>
<feature type="compositionally biased region" description="Low complexity" evidence="2">
    <location>
        <begin position="29"/>
        <end position="38"/>
    </location>
</feature>
<keyword evidence="5" id="KW-1185">Reference proteome</keyword>
<dbReference type="Pfam" id="PF13912">
    <property type="entry name" value="zf-C2H2_6"/>
    <property type="match status" value="1"/>
</dbReference>
<evidence type="ECO:0000256" key="2">
    <source>
        <dbReference type="SAM" id="MobiDB-lite"/>
    </source>
</evidence>
<name>A0A830CHK9_9LAMI</name>
<keyword evidence="1" id="KW-0863">Zinc-finger</keyword>
<dbReference type="Proteomes" id="UP000653305">
    <property type="component" value="Unassembled WGS sequence"/>
</dbReference>
<dbReference type="PANTHER" id="PTHR47591">
    <property type="entry name" value="ZINC FINGER PROTEIN ZAT2-RELATED"/>
    <property type="match status" value="1"/>
</dbReference>
<accession>A0A830CHK9</accession>